<feature type="domain" description="HIT-type" evidence="12">
    <location>
        <begin position="6"/>
        <end position="39"/>
    </location>
</feature>
<dbReference type="CDD" id="cd23024">
    <property type="entry name" value="zf-HIT_ZNHIT2-3"/>
    <property type="match status" value="1"/>
</dbReference>
<dbReference type="Proteomes" id="UP000183832">
    <property type="component" value="Unassembled WGS sequence"/>
</dbReference>
<evidence type="ECO:0000313" key="14">
    <source>
        <dbReference type="Proteomes" id="UP000183832"/>
    </source>
</evidence>
<dbReference type="EMBL" id="CVRI01000075">
    <property type="protein sequence ID" value="CRL08619.1"/>
    <property type="molecule type" value="Genomic_DNA"/>
</dbReference>
<dbReference type="GO" id="GO:0005737">
    <property type="term" value="C:cytoplasm"/>
    <property type="evidence" value="ECO:0007669"/>
    <property type="project" value="UniProtKB-SubCell"/>
</dbReference>
<evidence type="ECO:0000256" key="10">
    <source>
        <dbReference type="ARBA" id="ARBA00046946"/>
    </source>
</evidence>
<proteinExistence type="predicted"/>
<dbReference type="SUPFAM" id="SSF144232">
    <property type="entry name" value="HIT/MYND zinc finger-like"/>
    <property type="match status" value="1"/>
</dbReference>
<dbReference type="Pfam" id="PF21373">
    <property type="entry name" value="ZNHIT3_C"/>
    <property type="match status" value="2"/>
</dbReference>
<evidence type="ECO:0000256" key="5">
    <source>
        <dbReference type="ARBA" id="ARBA00022553"/>
    </source>
</evidence>
<name>A0A1J1J895_9DIPT</name>
<comment type="subunit">
    <text evidence="10">Thyroid receptor interacting proteins (TRIPs) specifically interact with the ligand binding domain of the thyroid receptor (TR). Requires the presence of thyroid hormone for its interaction. Interacts with NUFIP1. Interacts (via HIT-type zinc finger) with the RUVBL1/RUVBL2 complex in the presence of ADP.</text>
</comment>
<gene>
    <name evidence="13" type="ORF">CLUMA_CG021372</name>
</gene>
<dbReference type="GO" id="GO:0048254">
    <property type="term" value="P:snoRNA localization"/>
    <property type="evidence" value="ECO:0007669"/>
    <property type="project" value="TreeGrafter"/>
</dbReference>
<evidence type="ECO:0000256" key="7">
    <source>
        <dbReference type="ARBA" id="ARBA00022771"/>
    </source>
</evidence>
<evidence type="ECO:0000259" key="12">
    <source>
        <dbReference type="PROSITE" id="PS51083"/>
    </source>
</evidence>
<dbReference type="PANTHER" id="PTHR13483">
    <property type="entry name" value="BOX C_D SNORNA PROTEIN 1-RELATED"/>
    <property type="match status" value="1"/>
</dbReference>
<dbReference type="PROSITE" id="PS51083">
    <property type="entry name" value="ZF_HIT"/>
    <property type="match status" value="1"/>
</dbReference>
<keyword evidence="6" id="KW-0479">Metal-binding</keyword>
<evidence type="ECO:0000256" key="4">
    <source>
        <dbReference type="ARBA" id="ARBA00022490"/>
    </source>
</evidence>
<dbReference type="InterPro" id="IPR051639">
    <property type="entry name" value="BCD1"/>
</dbReference>
<reference evidence="13 14" key="1">
    <citation type="submission" date="2015-04" db="EMBL/GenBank/DDBJ databases">
        <authorList>
            <person name="Syromyatnikov M.Y."/>
            <person name="Popov V.N."/>
        </authorList>
    </citation>
    <scope>NUCLEOTIDE SEQUENCE [LARGE SCALE GENOMIC DNA]</scope>
</reference>
<keyword evidence="8" id="KW-0862">Zinc</keyword>
<evidence type="ECO:0000256" key="9">
    <source>
        <dbReference type="ARBA" id="ARBA00023242"/>
    </source>
</evidence>
<keyword evidence="4" id="KW-0963">Cytoplasm</keyword>
<dbReference type="Gene3D" id="3.30.60.190">
    <property type="match status" value="1"/>
</dbReference>
<evidence type="ECO:0000256" key="8">
    <source>
        <dbReference type="ARBA" id="ARBA00022833"/>
    </source>
</evidence>
<evidence type="ECO:0000256" key="3">
    <source>
        <dbReference type="ARBA" id="ARBA00021568"/>
    </source>
</evidence>
<evidence type="ECO:0000313" key="13">
    <source>
        <dbReference type="EMBL" id="CRL08619.1"/>
    </source>
</evidence>
<sequence>METKNCLICNKDGKYKCSQCLKYNCSLDCYKAHKDSEHCIPPIEPEKESITEERIPSNINFFTTIDTVPPEKLQLLENSKAIKELLKNPHLRNFLQEVNSANNAWNAMKLAMMEPLFVEFADECLKIIEPEVLCSLDCYKAHKDSEQCIPPKEPEQEPITEDRFLSNINFFTTIDTVPPEKLQLLENSKAIKELLKNPHLRNFLQEVNSANNAWNAMKLAMMEPLFVEFADECLKIIEPEVL</sequence>
<keyword evidence="5" id="KW-0597">Phosphoprotein</keyword>
<comment type="subcellular location">
    <subcellularLocation>
        <location evidence="2">Cytoplasm</location>
    </subcellularLocation>
    <subcellularLocation>
        <location evidence="1">Nucleus</location>
    </subcellularLocation>
</comment>
<dbReference type="AlphaFoldDB" id="A0A1J1J895"/>
<dbReference type="Pfam" id="PF04438">
    <property type="entry name" value="zf-HIT"/>
    <property type="match status" value="1"/>
</dbReference>
<dbReference type="GO" id="GO:0070761">
    <property type="term" value="C:pre-snoRNP complex"/>
    <property type="evidence" value="ECO:0007669"/>
    <property type="project" value="TreeGrafter"/>
</dbReference>
<keyword evidence="9" id="KW-0539">Nucleus</keyword>
<dbReference type="OrthoDB" id="10261375at2759"/>
<evidence type="ECO:0000256" key="11">
    <source>
        <dbReference type="PROSITE-ProRule" id="PRU00453"/>
    </source>
</evidence>
<protein>
    <recommendedName>
        <fullName evidence="3">Zinc finger HIT domain-containing protein 3</fullName>
    </recommendedName>
</protein>
<dbReference type="InterPro" id="IPR007529">
    <property type="entry name" value="Znf_HIT"/>
</dbReference>
<evidence type="ECO:0000256" key="2">
    <source>
        <dbReference type="ARBA" id="ARBA00004496"/>
    </source>
</evidence>
<keyword evidence="7 11" id="KW-0863">Zinc-finger</keyword>
<dbReference type="GO" id="GO:0005634">
    <property type="term" value="C:nucleus"/>
    <property type="evidence" value="ECO:0007669"/>
    <property type="project" value="UniProtKB-SubCell"/>
</dbReference>
<evidence type="ECO:0000256" key="6">
    <source>
        <dbReference type="ARBA" id="ARBA00022723"/>
    </source>
</evidence>
<accession>A0A1J1J895</accession>
<dbReference type="GO" id="GO:0000463">
    <property type="term" value="P:maturation of LSU-rRNA from tricistronic rRNA transcript (SSU-rRNA, 5.8S rRNA, LSU-rRNA)"/>
    <property type="evidence" value="ECO:0007669"/>
    <property type="project" value="TreeGrafter"/>
</dbReference>
<organism evidence="13 14">
    <name type="scientific">Clunio marinus</name>
    <dbReference type="NCBI Taxonomy" id="568069"/>
    <lineage>
        <taxon>Eukaryota</taxon>
        <taxon>Metazoa</taxon>
        <taxon>Ecdysozoa</taxon>
        <taxon>Arthropoda</taxon>
        <taxon>Hexapoda</taxon>
        <taxon>Insecta</taxon>
        <taxon>Pterygota</taxon>
        <taxon>Neoptera</taxon>
        <taxon>Endopterygota</taxon>
        <taxon>Diptera</taxon>
        <taxon>Nematocera</taxon>
        <taxon>Chironomoidea</taxon>
        <taxon>Chironomidae</taxon>
        <taxon>Clunio</taxon>
    </lineage>
</organism>
<dbReference type="GO" id="GO:0000492">
    <property type="term" value="P:box C/D snoRNP assembly"/>
    <property type="evidence" value="ECO:0007669"/>
    <property type="project" value="TreeGrafter"/>
</dbReference>
<dbReference type="STRING" id="568069.A0A1J1J895"/>
<dbReference type="PANTHER" id="PTHR13483:SF11">
    <property type="entry name" value="ZINC FINGER HIT DOMAIN-CONTAINING PROTEIN 3"/>
    <property type="match status" value="1"/>
</dbReference>
<evidence type="ECO:0000256" key="1">
    <source>
        <dbReference type="ARBA" id="ARBA00004123"/>
    </source>
</evidence>
<dbReference type="GO" id="GO:0008270">
    <property type="term" value="F:zinc ion binding"/>
    <property type="evidence" value="ECO:0007669"/>
    <property type="project" value="UniProtKB-UniRule"/>
</dbReference>
<keyword evidence="14" id="KW-1185">Reference proteome</keyword>
<dbReference type="InterPro" id="IPR048371">
    <property type="entry name" value="ZNHIT3_C"/>
</dbReference>